<evidence type="ECO:0000259" key="1">
    <source>
        <dbReference type="Pfam" id="PF08000"/>
    </source>
</evidence>
<dbReference type="Proteomes" id="UP000254051">
    <property type="component" value="Unassembled WGS sequence"/>
</dbReference>
<dbReference type="OrthoDB" id="9803613at2"/>
<evidence type="ECO:0000313" key="2">
    <source>
        <dbReference type="EMBL" id="SUQ12328.1"/>
    </source>
</evidence>
<dbReference type="AlphaFoldDB" id="A0A316A514"/>
<name>A0A316A514_9FIRM</name>
<dbReference type="InterPro" id="IPR012544">
    <property type="entry name" value="PHb"/>
</dbReference>
<dbReference type="Gene3D" id="2.30.29.50">
    <property type="entry name" value="Bacterial Pleckstrin homology domain"/>
    <property type="match status" value="1"/>
</dbReference>
<dbReference type="EMBL" id="UHJJ01000001">
    <property type="protein sequence ID" value="SUQ12328.1"/>
    <property type="molecule type" value="Genomic_DNA"/>
</dbReference>
<dbReference type="SUPFAM" id="SSF50729">
    <property type="entry name" value="PH domain-like"/>
    <property type="match status" value="1"/>
</dbReference>
<reference evidence="3" key="1">
    <citation type="submission" date="2017-07" db="EMBL/GenBank/DDBJ databases">
        <authorList>
            <person name="Varghese N."/>
            <person name="Submissions S."/>
        </authorList>
    </citation>
    <scope>NUCLEOTIDE SEQUENCE [LARGE SCALE GENOMIC DNA]</scope>
    <source>
        <strain evidence="3">NLAE-zl-C134</strain>
    </source>
</reference>
<gene>
    <name evidence="2" type="ORF">SAMN05216529_101219</name>
</gene>
<proteinExistence type="predicted"/>
<accession>A0A316A514</accession>
<dbReference type="InterPro" id="IPR037063">
    <property type="entry name" value="PHb_sf"/>
</dbReference>
<feature type="domain" description="Bacterial Pleckstrin homology" evidence="1">
    <location>
        <begin position="4"/>
        <end position="122"/>
    </location>
</feature>
<sequence>MIDFQNGSIFKLKQTNPDSVMRDVSPLLVNGEDVLSAYKGLRDYVVFTNKRAIAVNVQGVTGKKKDFTSLPYSKVQAFSSETAGVFDMDSELELYFSGLGKVKFEFAGTSNIVQLSQVIGSYIL</sequence>
<dbReference type="RefSeq" id="WP_109708356.1">
    <property type="nucleotide sequence ID" value="NZ_QGDS01000001.1"/>
</dbReference>
<dbReference type="CDD" id="cd13225">
    <property type="entry name" value="PH-like_bacteria"/>
    <property type="match status" value="1"/>
</dbReference>
<organism evidence="2 3">
    <name type="scientific">Faecalicatena contorta</name>
    <dbReference type="NCBI Taxonomy" id="39482"/>
    <lineage>
        <taxon>Bacteria</taxon>
        <taxon>Bacillati</taxon>
        <taxon>Bacillota</taxon>
        <taxon>Clostridia</taxon>
        <taxon>Lachnospirales</taxon>
        <taxon>Lachnospiraceae</taxon>
        <taxon>Faecalicatena</taxon>
    </lineage>
</organism>
<dbReference type="Pfam" id="PF08000">
    <property type="entry name" value="bPH_1"/>
    <property type="match status" value="1"/>
</dbReference>
<evidence type="ECO:0000313" key="3">
    <source>
        <dbReference type="Proteomes" id="UP000254051"/>
    </source>
</evidence>
<protein>
    <submittedName>
        <fullName evidence="2">PH domain-containing protein</fullName>
    </submittedName>
</protein>
<keyword evidence="3" id="KW-1185">Reference proteome</keyword>